<sequence>MKVALSDGPHQQNVHAEVVLPVDRQRRNDRRNVELPLVQVVPDSLHLKLAVSGDGHVRQIQLQSRAVGDVQPLEKHRIHLGGSSTIAVIPRGHIGLDPLDHVDDALLQIGVIPRANT</sequence>
<accession>A0A8D8HHX8</accession>
<protein>
    <submittedName>
        <fullName evidence="1">(northern house mosquito) hypothetical protein</fullName>
    </submittedName>
</protein>
<organism evidence="1">
    <name type="scientific">Culex pipiens</name>
    <name type="common">House mosquito</name>
    <dbReference type="NCBI Taxonomy" id="7175"/>
    <lineage>
        <taxon>Eukaryota</taxon>
        <taxon>Metazoa</taxon>
        <taxon>Ecdysozoa</taxon>
        <taxon>Arthropoda</taxon>
        <taxon>Hexapoda</taxon>
        <taxon>Insecta</taxon>
        <taxon>Pterygota</taxon>
        <taxon>Neoptera</taxon>
        <taxon>Endopterygota</taxon>
        <taxon>Diptera</taxon>
        <taxon>Nematocera</taxon>
        <taxon>Culicoidea</taxon>
        <taxon>Culicidae</taxon>
        <taxon>Culicinae</taxon>
        <taxon>Culicini</taxon>
        <taxon>Culex</taxon>
        <taxon>Culex</taxon>
    </lineage>
</organism>
<name>A0A8D8HHX8_CULPI</name>
<dbReference type="EMBL" id="HBUE01210843">
    <property type="protein sequence ID" value="CAG6534372.1"/>
    <property type="molecule type" value="Transcribed_RNA"/>
</dbReference>
<proteinExistence type="predicted"/>
<evidence type="ECO:0000313" key="1">
    <source>
        <dbReference type="EMBL" id="CAG6534372.1"/>
    </source>
</evidence>
<dbReference type="EMBL" id="HBUE01317252">
    <property type="protein sequence ID" value="CAG6586283.1"/>
    <property type="molecule type" value="Transcribed_RNA"/>
</dbReference>
<dbReference type="AlphaFoldDB" id="A0A8D8HHX8"/>
<reference evidence="1" key="1">
    <citation type="submission" date="2021-05" db="EMBL/GenBank/DDBJ databases">
        <authorList>
            <person name="Alioto T."/>
            <person name="Alioto T."/>
            <person name="Gomez Garrido J."/>
        </authorList>
    </citation>
    <scope>NUCLEOTIDE SEQUENCE</scope>
</reference>